<dbReference type="AlphaFoldDB" id="A0A7X1NIR4"/>
<reference evidence="1 2" key="1">
    <citation type="submission" date="2019-10" db="EMBL/GenBank/DDBJ databases">
        <title>Paraburkholderia sp. isolated from nodules of Mimosa pudica from Brazilian Atlantic Forest soils.</title>
        <authorList>
            <person name="Paulitsch F."/>
            <person name="Hungria M."/>
            <person name="Dall'Agnol R."/>
        </authorList>
    </citation>
    <scope>NUCLEOTIDE SEQUENCE [LARGE SCALE GENOMIC DNA]</scope>
    <source>
        <strain evidence="1 2">CNPSo 3157</strain>
    </source>
</reference>
<gene>
    <name evidence="1" type="ORF">GCT13_37640</name>
</gene>
<name>A0A7X1NIR4_9BURK</name>
<proteinExistence type="predicted"/>
<accession>A0A7X1NIR4</accession>
<dbReference type="Proteomes" id="UP000484381">
    <property type="component" value="Unassembled WGS sequence"/>
</dbReference>
<evidence type="ECO:0000313" key="1">
    <source>
        <dbReference type="EMBL" id="MPW22401.1"/>
    </source>
</evidence>
<evidence type="ECO:0000313" key="2">
    <source>
        <dbReference type="Proteomes" id="UP000484381"/>
    </source>
</evidence>
<dbReference type="RefSeq" id="WP_152767046.1">
    <property type="nucleotide sequence ID" value="NZ_WHNP01000065.1"/>
</dbReference>
<protein>
    <submittedName>
        <fullName evidence="1">Uncharacterized protein</fullName>
    </submittedName>
</protein>
<keyword evidence="2" id="KW-1185">Reference proteome</keyword>
<sequence>MNNDALTIASWCHSFLPLESAYLGDEYYYQSLPLCLIDAVFSIRTQYKAAQNVVSRYCRHFELRQFREGRTSTPPPREQQESISSFLTHYEELGVGGMTEDVFNNRQQLPAGSGVLKSELAMEFGYVLVDNDIQYFEDVTPGLVDKEKLEREIQRASRQKMHALLKYFWMLAGHDDLAKPDQWVLEFLTLTLRRTVTAREVQALLTEATDYLRPSFPQMTVRLLDHEIWKYQRDLPRTRAMPQSTWR</sequence>
<organism evidence="1 2">
    <name type="scientific">Paraburkholderia franconis</name>
    <dbReference type="NCBI Taxonomy" id="2654983"/>
    <lineage>
        <taxon>Bacteria</taxon>
        <taxon>Pseudomonadati</taxon>
        <taxon>Pseudomonadota</taxon>
        <taxon>Betaproteobacteria</taxon>
        <taxon>Burkholderiales</taxon>
        <taxon>Burkholderiaceae</taxon>
        <taxon>Paraburkholderia</taxon>
    </lineage>
</organism>
<dbReference type="EMBL" id="WHNP01000065">
    <property type="protein sequence ID" value="MPW22401.1"/>
    <property type="molecule type" value="Genomic_DNA"/>
</dbReference>
<comment type="caution">
    <text evidence="1">The sequence shown here is derived from an EMBL/GenBank/DDBJ whole genome shotgun (WGS) entry which is preliminary data.</text>
</comment>